<dbReference type="InterPro" id="IPR018660">
    <property type="entry name" value="MliC"/>
</dbReference>
<evidence type="ECO:0000313" key="8">
    <source>
        <dbReference type="Proteomes" id="UP001595548"/>
    </source>
</evidence>
<evidence type="ECO:0000259" key="6">
    <source>
        <dbReference type="Pfam" id="PF09864"/>
    </source>
</evidence>
<accession>A0ABV7HPG5</accession>
<keyword evidence="1 5" id="KW-0732">Signal</keyword>
<dbReference type="SUPFAM" id="SSF141488">
    <property type="entry name" value="YdhA-like"/>
    <property type="match status" value="1"/>
</dbReference>
<evidence type="ECO:0000256" key="4">
    <source>
        <dbReference type="ARBA" id="ARBA00023288"/>
    </source>
</evidence>
<evidence type="ECO:0000256" key="1">
    <source>
        <dbReference type="ARBA" id="ARBA00022729"/>
    </source>
</evidence>
<evidence type="ECO:0000256" key="2">
    <source>
        <dbReference type="ARBA" id="ARBA00023136"/>
    </source>
</evidence>
<keyword evidence="3" id="KW-0564">Palmitate</keyword>
<gene>
    <name evidence="7" type="ORF">ACFOEB_04685</name>
</gene>
<dbReference type="Proteomes" id="UP001595548">
    <property type="component" value="Unassembled WGS sequence"/>
</dbReference>
<evidence type="ECO:0000313" key="7">
    <source>
        <dbReference type="EMBL" id="MFC3154491.1"/>
    </source>
</evidence>
<keyword evidence="2" id="KW-0472">Membrane</keyword>
<organism evidence="7 8">
    <name type="scientific">Gilvimarinus japonicus</name>
    <dbReference type="NCBI Taxonomy" id="1796469"/>
    <lineage>
        <taxon>Bacteria</taxon>
        <taxon>Pseudomonadati</taxon>
        <taxon>Pseudomonadota</taxon>
        <taxon>Gammaproteobacteria</taxon>
        <taxon>Cellvibrionales</taxon>
        <taxon>Cellvibrionaceae</taxon>
        <taxon>Gilvimarinus</taxon>
    </lineage>
</organism>
<comment type="caution">
    <text evidence="7">The sequence shown here is derived from an EMBL/GenBank/DDBJ whole genome shotgun (WGS) entry which is preliminary data.</text>
</comment>
<proteinExistence type="predicted"/>
<dbReference type="Pfam" id="PF09864">
    <property type="entry name" value="MliC"/>
    <property type="match status" value="1"/>
</dbReference>
<feature type="domain" description="C-type lysozyme inhibitor" evidence="6">
    <location>
        <begin position="140"/>
        <end position="211"/>
    </location>
</feature>
<feature type="signal peptide" evidence="5">
    <location>
        <begin position="1"/>
        <end position="33"/>
    </location>
</feature>
<dbReference type="EMBL" id="JBHRTL010000004">
    <property type="protein sequence ID" value="MFC3154491.1"/>
    <property type="molecule type" value="Genomic_DNA"/>
</dbReference>
<keyword evidence="4" id="KW-0449">Lipoprotein</keyword>
<evidence type="ECO:0000256" key="5">
    <source>
        <dbReference type="SAM" id="SignalP"/>
    </source>
</evidence>
<evidence type="ECO:0000256" key="3">
    <source>
        <dbReference type="ARBA" id="ARBA00023139"/>
    </source>
</evidence>
<name>A0ABV7HPG5_9GAMM</name>
<dbReference type="Gene3D" id="2.40.128.200">
    <property type="match status" value="1"/>
</dbReference>
<protein>
    <submittedName>
        <fullName evidence="7">MliC family protein</fullName>
    </submittedName>
</protein>
<keyword evidence="8" id="KW-1185">Reference proteome</keyword>
<sequence>MKPSLLQLWRANRLSVALRVTFYPILLCTVLLAGCADDDTEATIQQGANNKAAASAPAASGAGNAAGDTGAKQYNAESWKTLISASCKHFFDGCNTCTRAPDAQMAACTRKACMRYEQPRCLDNEQAAAQSSGVGKKVEYACEGDERFTVFFGEYRAGDQRVKLDTETVMLSDEQTRTTSQLKRERTASGAKYSNDSLQYWSKGSKATLHKIENGSEVELYQGCEEQGS</sequence>
<feature type="chain" id="PRO_5045652139" evidence="5">
    <location>
        <begin position="34"/>
        <end position="229"/>
    </location>
</feature>
<dbReference type="PROSITE" id="PS51257">
    <property type="entry name" value="PROKAR_LIPOPROTEIN"/>
    <property type="match status" value="1"/>
</dbReference>
<dbReference type="RefSeq" id="WP_382414756.1">
    <property type="nucleotide sequence ID" value="NZ_AP031500.1"/>
</dbReference>
<reference evidence="8" key="1">
    <citation type="journal article" date="2019" name="Int. J. Syst. Evol. Microbiol.">
        <title>The Global Catalogue of Microorganisms (GCM) 10K type strain sequencing project: providing services to taxonomists for standard genome sequencing and annotation.</title>
        <authorList>
            <consortium name="The Broad Institute Genomics Platform"/>
            <consortium name="The Broad Institute Genome Sequencing Center for Infectious Disease"/>
            <person name="Wu L."/>
            <person name="Ma J."/>
        </authorList>
    </citation>
    <scope>NUCLEOTIDE SEQUENCE [LARGE SCALE GENOMIC DNA]</scope>
    <source>
        <strain evidence="8">KCTC 52141</strain>
    </source>
</reference>
<dbReference type="InterPro" id="IPR036328">
    <property type="entry name" value="MliC_sf"/>
</dbReference>